<evidence type="ECO:0000313" key="2">
    <source>
        <dbReference type="EMBL" id="SIS51521.1"/>
    </source>
</evidence>
<dbReference type="RefSeq" id="WP_272848146.1">
    <property type="nucleotide sequence ID" value="NZ_CP067140.1"/>
</dbReference>
<feature type="transmembrane region" description="Helical" evidence="1">
    <location>
        <begin position="178"/>
        <end position="202"/>
    </location>
</feature>
<keyword evidence="1" id="KW-1133">Transmembrane helix</keyword>
<dbReference type="Pfam" id="PF04955">
    <property type="entry name" value="HupE_UreJ"/>
    <property type="match status" value="1"/>
</dbReference>
<feature type="transmembrane region" description="Helical" evidence="1">
    <location>
        <begin position="41"/>
        <end position="60"/>
    </location>
</feature>
<dbReference type="Proteomes" id="UP000186216">
    <property type="component" value="Unassembled WGS sequence"/>
</dbReference>
<keyword evidence="1" id="KW-0812">Transmembrane</keyword>
<accession>A0AA45W0T4</accession>
<organism evidence="2 3">
    <name type="scientific">Paracoccus saliphilus</name>
    <dbReference type="NCBI Taxonomy" id="405559"/>
    <lineage>
        <taxon>Bacteria</taxon>
        <taxon>Pseudomonadati</taxon>
        <taxon>Pseudomonadota</taxon>
        <taxon>Alphaproteobacteria</taxon>
        <taxon>Rhodobacterales</taxon>
        <taxon>Paracoccaceae</taxon>
        <taxon>Paracoccus</taxon>
    </lineage>
</organism>
<reference evidence="2 3" key="1">
    <citation type="submission" date="2017-01" db="EMBL/GenBank/DDBJ databases">
        <authorList>
            <person name="Varghese N."/>
            <person name="Submissions S."/>
        </authorList>
    </citation>
    <scope>NUCLEOTIDE SEQUENCE [LARGE SCALE GENOMIC DNA]</scope>
    <source>
        <strain evidence="2 3">DSM 18447</strain>
    </source>
</reference>
<comment type="caution">
    <text evidence="2">The sequence shown here is derived from an EMBL/GenBank/DDBJ whole genome shotgun (WGS) entry which is preliminary data.</text>
</comment>
<name>A0AA45W0T4_9RHOB</name>
<sequence>MNARISRTCMNHLPDTKAVSGDLLPKDHEWHENRLKRYSRAALTAGGLGLVIVSPALAHTGHATGSSFMSGFQHPLLGADHVAAMVAVGLWSALFSRPASWALPVAFLLAMILGGVLGTMGMPLPGVETGIAASALIIGFAIVLRSPSVVMATSVVAFFAIFHGHAHGAEMPGTANPLIYAAGFVLGTGLLHLSGVGIGSLIRSNLLATRTAGTAVALTGAGFLAGVL</sequence>
<evidence type="ECO:0000313" key="3">
    <source>
        <dbReference type="Proteomes" id="UP000186216"/>
    </source>
</evidence>
<keyword evidence="1" id="KW-0472">Membrane</keyword>
<dbReference type="InterPro" id="IPR007038">
    <property type="entry name" value="HupE_UreJ"/>
</dbReference>
<proteinExistence type="predicted"/>
<feature type="transmembrane region" description="Helical" evidence="1">
    <location>
        <begin position="101"/>
        <end position="120"/>
    </location>
</feature>
<dbReference type="AlphaFoldDB" id="A0AA45W0T4"/>
<dbReference type="EMBL" id="FTOU01000001">
    <property type="protein sequence ID" value="SIS51521.1"/>
    <property type="molecule type" value="Genomic_DNA"/>
</dbReference>
<feature type="transmembrane region" description="Helical" evidence="1">
    <location>
        <begin position="149"/>
        <end position="166"/>
    </location>
</feature>
<evidence type="ECO:0000256" key="1">
    <source>
        <dbReference type="SAM" id="Phobius"/>
    </source>
</evidence>
<gene>
    <name evidence="2" type="ORF">SAMN05421772_101196</name>
</gene>
<protein>
    <submittedName>
        <fullName evidence="2">Urease accessory protein</fullName>
    </submittedName>
</protein>